<feature type="transmembrane region" description="Helical" evidence="1">
    <location>
        <begin position="6"/>
        <end position="26"/>
    </location>
</feature>
<dbReference type="HOGENOM" id="CLU_117687_0_1_6"/>
<organism evidence="2 3">
    <name type="scientific">Xenorhabdus nematophila (strain ATCC 19061 / DSM 3370 / CCUG 14189 / LMG 1036 / NCIMB 9965 / AN6)</name>
    <dbReference type="NCBI Taxonomy" id="406817"/>
    <lineage>
        <taxon>Bacteria</taxon>
        <taxon>Pseudomonadati</taxon>
        <taxon>Pseudomonadota</taxon>
        <taxon>Gammaproteobacteria</taxon>
        <taxon>Enterobacterales</taxon>
        <taxon>Morganellaceae</taxon>
        <taxon>Xenorhabdus</taxon>
    </lineage>
</organism>
<dbReference type="AlphaFoldDB" id="D3VKM0"/>
<dbReference type="RefSeq" id="WP_013184809.1">
    <property type="nucleotide sequence ID" value="NC_014228.1"/>
</dbReference>
<keyword evidence="1" id="KW-0472">Membrane</keyword>
<dbReference type="Proteomes" id="UP000008075">
    <property type="component" value="Chromosome"/>
</dbReference>
<sequence length="151" mass="16711">MMKKMLAAIAPVAFWGFLIVSVFLIVMENDKLKKENGRLSDSLTAQIALNHSQQEKISRLAELDTKHTQALAHAKSEIDTLHNAARAHPERVYIKATCPASDPAVTARVDNAATARPTDAAVRNYWLLRERAATAGQMILGLQEYIKSQCQ</sequence>
<dbReference type="STRING" id="406817.XNC1_3074"/>
<proteinExistence type="predicted"/>
<keyword evidence="1" id="KW-1133">Transmembrane helix</keyword>
<keyword evidence="3" id="KW-1185">Reference proteome</keyword>
<protein>
    <submittedName>
        <fullName evidence="2">Phosphoprotein phosphatase</fullName>
        <ecNumber evidence="2">3.1.3.16</ecNumber>
    </submittedName>
</protein>
<dbReference type="GO" id="GO:0004722">
    <property type="term" value="F:protein serine/threonine phosphatase activity"/>
    <property type="evidence" value="ECO:0007669"/>
    <property type="project" value="UniProtKB-EC"/>
</dbReference>
<dbReference type="EMBL" id="FN667742">
    <property type="protein sequence ID" value="CBJ91128.1"/>
    <property type="molecule type" value="Genomic_DNA"/>
</dbReference>
<evidence type="ECO:0000313" key="2">
    <source>
        <dbReference type="EMBL" id="CBJ91128.1"/>
    </source>
</evidence>
<dbReference type="EC" id="3.1.3.16" evidence="2"/>
<dbReference type="eggNOG" id="ENOG50336J4">
    <property type="taxonomic scope" value="Bacteria"/>
</dbReference>
<keyword evidence="1" id="KW-0812">Transmembrane</keyword>
<evidence type="ECO:0000313" key="3">
    <source>
        <dbReference type="Proteomes" id="UP000008075"/>
    </source>
</evidence>
<gene>
    <name evidence="2" type="ordered locus">XNC1_3074</name>
</gene>
<name>D3VKM0_XENNA</name>
<reference evidence="2 3" key="1">
    <citation type="journal article" date="2011" name="PLoS ONE">
        <title>The entomopathogenic bacterial endosymbionts xenorhabdus and photorhabdus: convergent lifestyles from divergent genomes.</title>
        <authorList>
            <person name="Chaston J.M."/>
            <person name="Suen G."/>
            <person name="Tucker S.L."/>
            <person name="Andersen A.W."/>
            <person name="Bhasin A."/>
            <person name="Bode E."/>
            <person name="Bode H.B."/>
            <person name="Brachmann A.O."/>
            <person name="Cowles C.E."/>
            <person name="Cowles K.N."/>
            <person name="Darby C."/>
            <person name="de Leon L."/>
            <person name="Drace K."/>
            <person name="Du Z."/>
            <person name="Givaudan A."/>
            <person name="Herbert Tran E.E."/>
            <person name="Jewell K.A."/>
            <person name="Knack J.J."/>
            <person name="Krasomil-Osterfeld K.C."/>
            <person name="Kukor R."/>
            <person name="Lanois A."/>
            <person name="Latreille P."/>
            <person name="Leimgruber N.K."/>
            <person name="Lipke C.M."/>
            <person name="Liu R."/>
            <person name="Lu X."/>
            <person name="Martens E.C."/>
            <person name="Marri P.R."/>
            <person name="Medigue C."/>
            <person name="Menard M.L."/>
            <person name="Miller N.M."/>
            <person name="Morales-Soto N."/>
            <person name="Norton S."/>
            <person name="Ogier J.C."/>
            <person name="Orchard S.S."/>
            <person name="Park D."/>
            <person name="Park Y."/>
            <person name="Qurollo B.A."/>
            <person name="Sugar D.R."/>
            <person name="Richards G.R."/>
            <person name="Rouy Z."/>
            <person name="Slominski B."/>
            <person name="Slominski K."/>
            <person name="Snyder H."/>
            <person name="Tjaden B.C."/>
            <person name="van der Hoeven R."/>
            <person name="Welch R.D."/>
            <person name="Wheeler C."/>
            <person name="Xiang B."/>
            <person name="Barbazuk B."/>
            <person name="Gaudriault S."/>
            <person name="Goodner B."/>
            <person name="Slater S.C."/>
            <person name="Forst S."/>
            <person name="Goldman B.S."/>
            <person name="Goodrich-Blair H."/>
        </authorList>
    </citation>
    <scope>NUCLEOTIDE SEQUENCE [LARGE SCALE GENOMIC DNA]</scope>
    <source>
        <strain evidence="3">ATCC 19061 / DSM 3370 / CCUG 14189 / LMG 1036 / NCIMB 9965 / AN6</strain>
    </source>
</reference>
<dbReference type="GeneID" id="24902273"/>
<dbReference type="Pfam" id="PF03245">
    <property type="entry name" value="Phage_lysis"/>
    <property type="match status" value="1"/>
</dbReference>
<dbReference type="KEGG" id="xne:XNC1_3074"/>
<dbReference type="GO" id="GO:0044659">
    <property type="term" value="P:viral release from host cell by cytolysis"/>
    <property type="evidence" value="ECO:0007669"/>
    <property type="project" value="InterPro"/>
</dbReference>
<accession>D3VKM0</accession>
<dbReference type="InterPro" id="IPR004929">
    <property type="entry name" value="I-spanin"/>
</dbReference>
<evidence type="ECO:0000256" key="1">
    <source>
        <dbReference type="SAM" id="Phobius"/>
    </source>
</evidence>
<keyword evidence="2" id="KW-0378">Hydrolase</keyword>